<organism evidence="1 2">
    <name type="scientific">Lysobacter niastensis</name>
    <dbReference type="NCBI Taxonomy" id="380629"/>
    <lineage>
        <taxon>Bacteria</taxon>
        <taxon>Pseudomonadati</taxon>
        <taxon>Pseudomonadota</taxon>
        <taxon>Gammaproteobacteria</taxon>
        <taxon>Lysobacterales</taxon>
        <taxon>Lysobacteraceae</taxon>
        <taxon>Lysobacter</taxon>
    </lineage>
</organism>
<sequence>MCYSAQIRQDYRKFTKEFGATLSIRDFVRLYWQRQEDGGRTKIPKAMDAEFAGTPGDEVAEIRRLVGEFNTQQAAKLEQELFKQTKRLADAQRTLLTKTTKKAQEDVRISTDKIEWAKGKLSDLQRTELIGEDSRIFPGWYAPVMVMENGQRVVKPMRYQCRLAGKPADYDFKYPGTYNARRDNLEGFWGDLFGYSHGITVVNAFYENVSRHKVEGRELAPGEKDESVVLEFRPQAQQDMLVACLWSHWQGPGGPDLLSFAAITDNPPPEVAAAGHDRCIIPIKPEHVDAWLNPDPKNFAALYAILDDRERPYYEHRLAA</sequence>
<dbReference type="Gene3D" id="3.90.1680.10">
    <property type="entry name" value="SOS response associated peptidase-like"/>
    <property type="match status" value="1"/>
</dbReference>
<protein>
    <submittedName>
        <fullName evidence="1">SOS response-associated peptidase YedK</fullName>
    </submittedName>
</protein>
<dbReference type="InterPro" id="IPR003738">
    <property type="entry name" value="SRAP"/>
</dbReference>
<dbReference type="RefSeq" id="WP_310059770.1">
    <property type="nucleotide sequence ID" value="NZ_JAVDVY010000001.1"/>
</dbReference>
<gene>
    <name evidence="1" type="ORF">J2X06_001270</name>
</gene>
<dbReference type="EMBL" id="JAVDVY010000001">
    <property type="protein sequence ID" value="MDR7134086.1"/>
    <property type="molecule type" value="Genomic_DNA"/>
</dbReference>
<dbReference type="Pfam" id="PF02586">
    <property type="entry name" value="SRAP"/>
    <property type="match status" value="1"/>
</dbReference>
<reference evidence="1 2" key="1">
    <citation type="submission" date="2023-07" db="EMBL/GenBank/DDBJ databases">
        <title>Sorghum-associated microbial communities from plants grown in Nebraska, USA.</title>
        <authorList>
            <person name="Schachtman D."/>
        </authorList>
    </citation>
    <scope>NUCLEOTIDE SEQUENCE [LARGE SCALE GENOMIC DNA]</scope>
    <source>
        <strain evidence="1 2">BE198</strain>
    </source>
</reference>
<evidence type="ECO:0000313" key="2">
    <source>
        <dbReference type="Proteomes" id="UP001251524"/>
    </source>
</evidence>
<keyword evidence="2" id="KW-1185">Reference proteome</keyword>
<accession>A0ABU1W961</accession>
<evidence type="ECO:0000313" key="1">
    <source>
        <dbReference type="EMBL" id="MDR7134086.1"/>
    </source>
</evidence>
<dbReference type="SUPFAM" id="SSF143081">
    <property type="entry name" value="BB1717-like"/>
    <property type="match status" value="1"/>
</dbReference>
<proteinExistence type="predicted"/>
<name>A0ABU1W961_9GAMM</name>
<dbReference type="InterPro" id="IPR036590">
    <property type="entry name" value="SRAP-like"/>
</dbReference>
<dbReference type="Proteomes" id="UP001251524">
    <property type="component" value="Unassembled WGS sequence"/>
</dbReference>
<comment type="caution">
    <text evidence="1">The sequence shown here is derived from an EMBL/GenBank/DDBJ whole genome shotgun (WGS) entry which is preliminary data.</text>
</comment>